<dbReference type="Proteomes" id="UP001529510">
    <property type="component" value="Unassembled WGS sequence"/>
</dbReference>
<sequence length="258" mass="27679">ASSVHESVPEASPIQEFAPMPPEVAAPAAEPPKEAVSSYALSAHVTAKEAYHELTACHVTAKEAKEAKENYELSALLWMSFVPLWISLLLSALPALSVPPWLPVLPALPAPPWLPALPAPPWLPALPVPPWLPALPAPPWLQAPLNQTWWTIAPVLHCLPLLHGPGPPSFHCLLLLHGPGPLRFHCLPLFRGPGPPVLHCLSLLHDPGPPPQHGPGPPSHPLFCLCSPTLLDCCFEHQESLLWGGFCKATPAEGALTY</sequence>
<gene>
    <name evidence="2" type="ORF">M9458_026462</name>
</gene>
<proteinExistence type="predicted"/>
<keyword evidence="3" id="KW-1185">Reference proteome</keyword>
<organism evidence="2 3">
    <name type="scientific">Cirrhinus mrigala</name>
    <name type="common">Mrigala</name>
    <dbReference type="NCBI Taxonomy" id="683832"/>
    <lineage>
        <taxon>Eukaryota</taxon>
        <taxon>Metazoa</taxon>
        <taxon>Chordata</taxon>
        <taxon>Craniata</taxon>
        <taxon>Vertebrata</taxon>
        <taxon>Euteleostomi</taxon>
        <taxon>Actinopterygii</taxon>
        <taxon>Neopterygii</taxon>
        <taxon>Teleostei</taxon>
        <taxon>Ostariophysi</taxon>
        <taxon>Cypriniformes</taxon>
        <taxon>Cyprinidae</taxon>
        <taxon>Labeoninae</taxon>
        <taxon>Labeonini</taxon>
        <taxon>Cirrhinus</taxon>
    </lineage>
</organism>
<dbReference type="AlphaFoldDB" id="A0ABD0PU65"/>
<evidence type="ECO:0000313" key="3">
    <source>
        <dbReference type="Proteomes" id="UP001529510"/>
    </source>
</evidence>
<accession>A0ABD0PU65</accession>
<name>A0ABD0PU65_CIRMR</name>
<evidence type="ECO:0000256" key="1">
    <source>
        <dbReference type="SAM" id="MobiDB-lite"/>
    </source>
</evidence>
<reference evidence="2 3" key="1">
    <citation type="submission" date="2024-05" db="EMBL/GenBank/DDBJ databases">
        <title>Genome sequencing and assembly of Indian major carp, Cirrhinus mrigala (Hamilton, 1822).</title>
        <authorList>
            <person name="Mohindra V."/>
            <person name="Chowdhury L.M."/>
            <person name="Lal K."/>
            <person name="Jena J.K."/>
        </authorList>
    </citation>
    <scope>NUCLEOTIDE SEQUENCE [LARGE SCALE GENOMIC DNA]</scope>
    <source>
        <strain evidence="2">CM1030</strain>
        <tissue evidence="2">Blood</tissue>
    </source>
</reference>
<dbReference type="EMBL" id="JAMKFB020000013">
    <property type="protein sequence ID" value="KAL0177568.1"/>
    <property type="molecule type" value="Genomic_DNA"/>
</dbReference>
<comment type="caution">
    <text evidence="2">The sequence shown here is derived from an EMBL/GenBank/DDBJ whole genome shotgun (WGS) entry which is preliminary data.</text>
</comment>
<feature type="non-terminal residue" evidence="2">
    <location>
        <position position="1"/>
    </location>
</feature>
<feature type="region of interest" description="Disordered" evidence="1">
    <location>
        <begin position="1"/>
        <end position="30"/>
    </location>
</feature>
<protein>
    <submittedName>
        <fullName evidence="2">Uncharacterized protein</fullName>
    </submittedName>
</protein>
<evidence type="ECO:0000313" key="2">
    <source>
        <dbReference type="EMBL" id="KAL0177568.1"/>
    </source>
</evidence>